<comment type="caution">
    <text evidence="3">The sequence shown here is derived from an EMBL/GenBank/DDBJ whole genome shotgun (WGS) entry which is preliminary data.</text>
</comment>
<feature type="domain" description="Rv2175c C-terminal" evidence="1">
    <location>
        <begin position="95"/>
        <end position="150"/>
    </location>
</feature>
<name>A0ABN2ULF8_9MICO</name>
<dbReference type="Proteomes" id="UP001501285">
    <property type="component" value="Unassembled WGS sequence"/>
</dbReference>
<evidence type="ECO:0000313" key="4">
    <source>
        <dbReference type="Proteomes" id="UP001501285"/>
    </source>
</evidence>
<evidence type="ECO:0000313" key="3">
    <source>
        <dbReference type="EMBL" id="GAA2038801.1"/>
    </source>
</evidence>
<reference evidence="3 4" key="1">
    <citation type="journal article" date="2019" name="Int. J. Syst. Evol. Microbiol.">
        <title>The Global Catalogue of Microorganisms (GCM) 10K type strain sequencing project: providing services to taxonomists for standard genome sequencing and annotation.</title>
        <authorList>
            <consortium name="The Broad Institute Genomics Platform"/>
            <consortium name="The Broad Institute Genome Sequencing Center for Infectious Disease"/>
            <person name="Wu L."/>
            <person name="Ma J."/>
        </authorList>
    </citation>
    <scope>NUCLEOTIDE SEQUENCE [LARGE SCALE GENOMIC DNA]</scope>
    <source>
        <strain evidence="3 4">JCM 14283</strain>
    </source>
</reference>
<proteinExistence type="predicted"/>
<gene>
    <name evidence="3" type="ORF">GCM10009740_34130</name>
</gene>
<dbReference type="GO" id="GO:0003677">
    <property type="term" value="F:DNA binding"/>
    <property type="evidence" value="ECO:0007669"/>
    <property type="project" value="UniProtKB-KW"/>
</dbReference>
<evidence type="ECO:0000259" key="2">
    <source>
        <dbReference type="Pfam" id="PF21531"/>
    </source>
</evidence>
<organism evidence="3 4">
    <name type="scientific">Terrabacter terrae</name>
    <dbReference type="NCBI Taxonomy" id="318434"/>
    <lineage>
        <taxon>Bacteria</taxon>
        <taxon>Bacillati</taxon>
        <taxon>Actinomycetota</taxon>
        <taxon>Actinomycetes</taxon>
        <taxon>Micrococcales</taxon>
        <taxon>Intrasporangiaceae</taxon>
        <taxon>Terrabacter</taxon>
    </lineage>
</organism>
<dbReference type="Pfam" id="PF18367">
    <property type="entry name" value="Rv2175c_C"/>
    <property type="match status" value="1"/>
</dbReference>
<dbReference type="InterPro" id="IPR048576">
    <property type="entry name" value="Rv2175c_wHTH"/>
</dbReference>
<feature type="domain" description="DNA-binding protein Rv2175c wHTH" evidence="2">
    <location>
        <begin position="42"/>
        <end position="87"/>
    </location>
</feature>
<dbReference type="InterPro" id="IPR041098">
    <property type="entry name" value="Rv2175c_C"/>
</dbReference>
<keyword evidence="4" id="KW-1185">Reference proteome</keyword>
<evidence type="ECO:0000259" key="1">
    <source>
        <dbReference type="Pfam" id="PF18367"/>
    </source>
</evidence>
<accession>A0ABN2ULF8</accession>
<dbReference type="Pfam" id="PF21531">
    <property type="entry name" value="Rv2175c_wHTH"/>
    <property type="match status" value="1"/>
</dbReference>
<protein>
    <submittedName>
        <fullName evidence="3">Rv2175c family DNA-binding protein</fullName>
    </submittedName>
</protein>
<sequence>MGRGRLVHDAPAAVAHSCPVSENPQPQSADPATPDLESLVGHWLTVPDAAEQLGVPLSRVRQLIADREVLAARIGDRRVTAIPAKFLDEAGPRPELPGTFTVLADGGMDDEAIIAWLFTPDATLPVEGAPIDAIRAGHKTEIRRRAQELAF</sequence>
<keyword evidence="3" id="KW-0238">DNA-binding</keyword>
<dbReference type="EMBL" id="BAAANB010000021">
    <property type="protein sequence ID" value="GAA2038801.1"/>
    <property type="molecule type" value="Genomic_DNA"/>
</dbReference>